<evidence type="ECO:0000256" key="1">
    <source>
        <dbReference type="ARBA" id="ARBA00004123"/>
    </source>
</evidence>
<dbReference type="Proteomes" id="UP000472272">
    <property type="component" value="Chromosome 2"/>
</dbReference>
<keyword evidence="6" id="KW-1185">Reference proteome</keyword>
<name>A0A670IAX9_PODMU</name>
<proteinExistence type="predicted"/>
<dbReference type="InterPro" id="IPR000953">
    <property type="entry name" value="Chromo/chromo_shadow_dom"/>
</dbReference>
<evidence type="ECO:0000259" key="4">
    <source>
        <dbReference type="PROSITE" id="PS50013"/>
    </source>
</evidence>
<dbReference type="PANTHER" id="PTHR22812">
    <property type="entry name" value="CHROMOBOX PROTEIN"/>
    <property type="match status" value="1"/>
</dbReference>
<dbReference type="Ensembl" id="ENSPMRT00000009436.1">
    <property type="protein sequence ID" value="ENSPMRP00000008834.1"/>
    <property type="gene ID" value="ENSPMRG00000005948.1"/>
</dbReference>
<dbReference type="GO" id="GO:0005634">
    <property type="term" value="C:nucleus"/>
    <property type="evidence" value="ECO:0007669"/>
    <property type="project" value="UniProtKB-SubCell"/>
</dbReference>
<feature type="region of interest" description="Disordered" evidence="3">
    <location>
        <begin position="1"/>
        <end position="27"/>
    </location>
</feature>
<dbReference type="InterPro" id="IPR016197">
    <property type="entry name" value="Chromo-like_dom_sf"/>
</dbReference>
<dbReference type="Pfam" id="PF00385">
    <property type="entry name" value="Chromo"/>
    <property type="match status" value="1"/>
</dbReference>
<feature type="compositionally biased region" description="Polar residues" evidence="3">
    <location>
        <begin position="7"/>
        <end position="20"/>
    </location>
</feature>
<evidence type="ECO:0000313" key="6">
    <source>
        <dbReference type="Proteomes" id="UP000472272"/>
    </source>
</evidence>
<dbReference type="PROSITE" id="PS50013">
    <property type="entry name" value="CHROMO_2"/>
    <property type="match status" value="1"/>
</dbReference>
<dbReference type="SMART" id="SM00298">
    <property type="entry name" value="CHROMO"/>
    <property type="match status" value="1"/>
</dbReference>
<dbReference type="CDD" id="cd18975">
    <property type="entry name" value="CD_MarY1_POL_like"/>
    <property type="match status" value="1"/>
</dbReference>
<feature type="region of interest" description="Disordered" evidence="3">
    <location>
        <begin position="85"/>
        <end position="136"/>
    </location>
</feature>
<reference evidence="5" key="2">
    <citation type="submission" date="2025-08" db="UniProtKB">
        <authorList>
            <consortium name="Ensembl"/>
        </authorList>
    </citation>
    <scope>IDENTIFICATION</scope>
</reference>
<comment type="subcellular location">
    <subcellularLocation>
        <location evidence="1">Nucleus</location>
    </subcellularLocation>
</comment>
<evidence type="ECO:0000313" key="5">
    <source>
        <dbReference type="Ensembl" id="ENSPMRP00000008834.1"/>
    </source>
</evidence>
<accession>A0A670IAX9</accession>
<organism evidence="5 6">
    <name type="scientific">Podarcis muralis</name>
    <name type="common">Wall lizard</name>
    <name type="synonym">Lacerta muralis</name>
    <dbReference type="NCBI Taxonomy" id="64176"/>
    <lineage>
        <taxon>Eukaryota</taxon>
        <taxon>Metazoa</taxon>
        <taxon>Chordata</taxon>
        <taxon>Craniata</taxon>
        <taxon>Vertebrata</taxon>
        <taxon>Euteleostomi</taxon>
        <taxon>Lepidosauria</taxon>
        <taxon>Squamata</taxon>
        <taxon>Bifurcata</taxon>
        <taxon>Unidentata</taxon>
        <taxon>Episquamata</taxon>
        <taxon>Laterata</taxon>
        <taxon>Lacertibaenia</taxon>
        <taxon>Lacertidae</taxon>
        <taxon>Podarcis</taxon>
    </lineage>
</organism>
<dbReference type="InterPro" id="IPR023780">
    <property type="entry name" value="Chromo_domain"/>
</dbReference>
<reference evidence="5" key="3">
    <citation type="submission" date="2025-09" db="UniProtKB">
        <authorList>
            <consortium name="Ensembl"/>
        </authorList>
    </citation>
    <scope>IDENTIFICATION</scope>
</reference>
<dbReference type="AlphaFoldDB" id="A0A670IAX9"/>
<dbReference type="Gene3D" id="2.40.50.40">
    <property type="match status" value="1"/>
</dbReference>
<evidence type="ECO:0000256" key="3">
    <source>
        <dbReference type="SAM" id="MobiDB-lite"/>
    </source>
</evidence>
<reference evidence="5 6" key="1">
    <citation type="journal article" date="2019" name="Proc. Natl. Acad. Sci. U.S.A.">
        <title>Regulatory changes in pterin and carotenoid genes underlie balanced color polymorphisms in the wall lizard.</title>
        <authorList>
            <person name="Andrade P."/>
            <person name="Pinho C."/>
            <person name="Perez I de Lanuza G."/>
            <person name="Afonso S."/>
            <person name="Brejcha J."/>
            <person name="Rubin C.J."/>
            <person name="Wallerman O."/>
            <person name="Pereira P."/>
            <person name="Sabatino S.J."/>
            <person name="Bellati A."/>
            <person name="Pellitteri-Rosa D."/>
            <person name="Bosakova Z."/>
            <person name="Bunikis I."/>
            <person name="Carretero M.A."/>
            <person name="Feiner N."/>
            <person name="Marsik P."/>
            <person name="Pauperio F."/>
            <person name="Salvi D."/>
            <person name="Soler L."/>
            <person name="While G.M."/>
            <person name="Uller T."/>
            <person name="Font E."/>
            <person name="Andersson L."/>
            <person name="Carneiro M."/>
        </authorList>
    </citation>
    <scope>NUCLEOTIDE SEQUENCE</scope>
</reference>
<keyword evidence="2" id="KW-0539">Nucleus</keyword>
<dbReference type="InterPro" id="IPR051219">
    <property type="entry name" value="Heterochromatin_chromo-domain"/>
</dbReference>
<protein>
    <recommendedName>
        <fullName evidence="4">Chromo domain-containing protein</fullName>
    </recommendedName>
</protein>
<dbReference type="GeneTree" id="ENSGT00960000189474"/>
<dbReference type="SUPFAM" id="SSF54160">
    <property type="entry name" value="Chromo domain-like"/>
    <property type="match status" value="1"/>
</dbReference>
<sequence>MPCPGNLKTTQTRYSKQNPPRSYLRLHSWPPRRQPEYEVECILDSRYRRGKLQYLIDWKGYGPEDRSWEPAANVHAPACLREFHATYPGKPGPDPRLRGGPGRGDGVMAWDSDSEDETEESQPAQESPSPGPAELGQACSLLRWNGNYILTSSPFPCNL</sequence>
<feature type="domain" description="Chromo" evidence="4">
    <location>
        <begin position="37"/>
        <end position="95"/>
    </location>
</feature>
<evidence type="ECO:0000256" key="2">
    <source>
        <dbReference type="ARBA" id="ARBA00023242"/>
    </source>
</evidence>